<dbReference type="SMART" id="SM00674">
    <property type="entry name" value="CENPB"/>
    <property type="match status" value="1"/>
</dbReference>
<evidence type="ECO:0000259" key="3">
    <source>
        <dbReference type="SMART" id="SM00674"/>
    </source>
</evidence>
<evidence type="ECO:0000256" key="1">
    <source>
        <dbReference type="ARBA" id="ARBA00023125"/>
    </source>
</evidence>
<dbReference type="OMA" id="MFARENE"/>
<reference evidence="5" key="1">
    <citation type="submission" date="2020-12" db="UniProtKB">
        <authorList>
            <consortium name="WormBaseParasite"/>
        </authorList>
    </citation>
    <scope>IDENTIFICATION</scope>
    <source>
        <strain evidence="5">MHco3</strain>
    </source>
</reference>
<name>A0A7I4Z2I7_HAECO</name>
<dbReference type="GO" id="GO:0003677">
    <property type="term" value="F:DNA binding"/>
    <property type="evidence" value="ECO:0007669"/>
    <property type="project" value="UniProtKB-KW"/>
</dbReference>
<organism evidence="4 5">
    <name type="scientific">Haemonchus contortus</name>
    <name type="common">Barber pole worm</name>
    <dbReference type="NCBI Taxonomy" id="6289"/>
    <lineage>
        <taxon>Eukaryota</taxon>
        <taxon>Metazoa</taxon>
        <taxon>Ecdysozoa</taxon>
        <taxon>Nematoda</taxon>
        <taxon>Chromadorea</taxon>
        <taxon>Rhabditida</taxon>
        <taxon>Rhabditina</taxon>
        <taxon>Rhabditomorpha</taxon>
        <taxon>Strongyloidea</taxon>
        <taxon>Trichostrongylidae</taxon>
        <taxon>Haemonchus</taxon>
    </lineage>
</organism>
<dbReference type="AlphaFoldDB" id="A0A7I4Z2I7"/>
<feature type="domain" description="HTH CENPB-type" evidence="3">
    <location>
        <begin position="152"/>
        <end position="214"/>
    </location>
</feature>
<dbReference type="OrthoDB" id="5873769at2759"/>
<dbReference type="Pfam" id="PF03221">
    <property type="entry name" value="HTH_Tnp_Tc5"/>
    <property type="match status" value="1"/>
</dbReference>
<dbReference type="Gene3D" id="1.10.10.60">
    <property type="entry name" value="Homeodomain-like"/>
    <property type="match status" value="1"/>
</dbReference>
<evidence type="ECO:0000313" key="5">
    <source>
        <dbReference type="WBParaSite" id="HCON_00173850-00001"/>
    </source>
</evidence>
<proteinExistence type="predicted"/>
<evidence type="ECO:0000256" key="2">
    <source>
        <dbReference type="SAM" id="MobiDB-lite"/>
    </source>
</evidence>
<evidence type="ECO:0000313" key="4">
    <source>
        <dbReference type="Proteomes" id="UP000025227"/>
    </source>
</evidence>
<keyword evidence="4" id="KW-1185">Reference proteome</keyword>
<protein>
    <submittedName>
        <fullName evidence="5">HTH CENPB-type domain-containing protein</fullName>
    </submittedName>
</protein>
<dbReference type="Proteomes" id="UP000025227">
    <property type="component" value="Unplaced"/>
</dbReference>
<dbReference type="InterPro" id="IPR006600">
    <property type="entry name" value="HTH_CenpB_DNA-bd_dom"/>
</dbReference>
<accession>A0A7I4Z2I7</accession>
<dbReference type="WBParaSite" id="HCON_00173850-00001">
    <property type="protein sequence ID" value="HCON_00173850-00001"/>
    <property type="gene ID" value="HCON_00173850"/>
</dbReference>
<feature type="region of interest" description="Disordered" evidence="2">
    <location>
        <begin position="59"/>
        <end position="79"/>
    </location>
</feature>
<keyword evidence="1" id="KW-0238">DNA-binding</keyword>
<sequence length="260" mass="29880">MFCPKVVVFHLLKEFGSCDITQTPSRKEQKVIESFSSILRDAMYDNLVIDCEEDEAVEEDHNDPLWSPDESDDDDGPSTSREGTFYLFGDVEVSKEKVDEAIAFYRSSTKKSRTLSCMKSKFRFITTEYHLRKLREIERDRAKRADRIVGLRRLADLLKEEVIAKMNMGISLHDSDIHRMALKINKEGSIVKNFKASHGWIQGFKSNCGIVSRRITTFTSRKGFLDKDRISREAQAFVLEVKKGKFSHDIHNVCVQSLTA</sequence>